<organism evidence="2 3">
    <name type="scientific">Phytophthora palmivora</name>
    <dbReference type="NCBI Taxonomy" id="4796"/>
    <lineage>
        <taxon>Eukaryota</taxon>
        <taxon>Sar</taxon>
        <taxon>Stramenopiles</taxon>
        <taxon>Oomycota</taxon>
        <taxon>Peronosporomycetes</taxon>
        <taxon>Peronosporales</taxon>
        <taxon>Peronosporaceae</taxon>
        <taxon>Phytophthora</taxon>
    </lineage>
</organism>
<accession>A0A2P4YC61</accession>
<keyword evidence="3" id="KW-1185">Reference proteome</keyword>
<dbReference type="OrthoDB" id="10569134at2759"/>
<dbReference type="EMBL" id="NCKW01003851">
    <property type="protein sequence ID" value="POM75395.1"/>
    <property type="molecule type" value="Genomic_DNA"/>
</dbReference>
<dbReference type="Proteomes" id="UP000237271">
    <property type="component" value="Unassembled WGS sequence"/>
</dbReference>
<comment type="caution">
    <text evidence="2">The sequence shown here is derived from an EMBL/GenBank/DDBJ whole genome shotgun (WGS) entry which is preliminary data.</text>
</comment>
<feature type="region of interest" description="Disordered" evidence="1">
    <location>
        <begin position="23"/>
        <end position="80"/>
    </location>
</feature>
<protein>
    <submittedName>
        <fullName evidence="2">Uncharacterized protein</fullName>
    </submittedName>
</protein>
<sequence>MVATSKEDSAVKPKRASFVSLGGFLPKVPSYRKDKKEEPVEQEAEEEPVQDNQDDQAGDMPEFPSERRSHDGVVPAPSAASVAAAAIRRRGMSIEQTATSLYRRMSVRQNSAPEPA</sequence>
<dbReference type="AlphaFoldDB" id="A0A2P4YC61"/>
<name>A0A2P4YC61_9STRA</name>
<evidence type="ECO:0000313" key="3">
    <source>
        <dbReference type="Proteomes" id="UP000237271"/>
    </source>
</evidence>
<evidence type="ECO:0000256" key="1">
    <source>
        <dbReference type="SAM" id="MobiDB-lite"/>
    </source>
</evidence>
<feature type="non-terminal residue" evidence="2">
    <location>
        <position position="116"/>
    </location>
</feature>
<feature type="compositionally biased region" description="Acidic residues" evidence="1">
    <location>
        <begin position="40"/>
        <end position="57"/>
    </location>
</feature>
<gene>
    <name evidence="2" type="ORF">PHPALM_7507</name>
</gene>
<evidence type="ECO:0000313" key="2">
    <source>
        <dbReference type="EMBL" id="POM75395.1"/>
    </source>
</evidence>
<reference evidence="2 3" key="1">
    <citation type="journal article" date="2017" name="Genome Biol. Evol.">
        <title>Phytophthora megakarya and P. palmivora, closely related causal agents of cacao black pod rot, underwent increases in genome sizes and gene numbers by different mechanisms.</title>
        <authorList>
            <person name="Ali S.S."/>
            <person name="Shao J."/>
            <person name="Lary D.J."/>
            <person name="Kronmiller B."/>
            <person name="Shen D."/>
            <person name="Strem M.D."/>
            <person name="Amoako-Attah I."/>
            <person name="Akrofi A.Y."/>
            <person name="Begoude B.A."/>
            <person name="Ten Hoopen G.M."/>
            <person name="Coulibaly K."/>
            <person name="Kebe B.I."/>
            <person name="Melnick R.L."/>
            <person name="Guiltinan M.J."/>
            <person name="Tyler B.M."/>
            <person name="Meinhardt L.W."/>
            <person name="Bailey B.A."/>
        </authorList>
    </citation>
    <scope>NUCLEOTIDE SEQUENCE [LARGE SCALE GENOMIC DNA]</scope>
    <source>
        <strain evidence="3">sbr112.9</strain>
    </source>
</reference>
<proteinExistence type="predicted"/>